<comment type="caution">
    <text evidence="7">The sequence shown here is derived from an EMBL/GenBank/DDBJ whole genome shotgun (WGS) entry which is preliminary data.</text>
</comment>
<accession>A0ABY2FJK7</accession>
<dbReference type="SUPFAM" id="SSF50022">
    <property type="entry name" value="ISP domain"/>
    <property type="match status" value="1"/>
</dbReference>
<proteinExistence type="predicted"/>
<feature type="compositionally biased region" description="Low complexity" evidence="5">
    <location>
        <begin position="51"/>
        <end position="94"/>
    </location>
</feature>
<dbReference type="Proteomes" id="UP000295060">
    <property type="component" value="Unassembled WGS sequence"/>
</dbReference>
<keyword evidence="3" id="KW-0408">Iron</keyword>
<keyword evidence="8" id="KW-1185">Reference proteome</keyword>
<feature type="region of interest" description="Disordered" evidence="5">
    <location>
        <begin position="1"/>
        <end position="22"/>
    </location>
</feature>
<evidence type="ECO:0000256" key="1">
    <source>
        <dbReference type="ARBA" id="ARBA00022714"/>
    </source>
</evidence>
<dbReference type="InterPro" id="IPR036922">
    <property type="entry name" value="Rieske_2Fe-2S_sf"/>
</dbReference>
<dbReference type="Pfam" id="PF00355">
    <property type="entry name" value="Rieske"/>
    <property type="match status" value="1"/>
</dbReference>
<keyword evidence="1" id="KW-0001">2Fe-2S</keyword>
<gene>
    <name evidence="7" type="ORF">EV137_0249</name>
</gene>
<dbReference type="RefSeq" id="WP_134004790.1">
    <property type="nucleotide sequence ID" value="NZ_SODU01000001.1"/>
</dbReference>
<evidence type="ECO:0000256" key="4">
    <source>
        <dbReference type="ARBA" id="ARBA00023014"/>
    </source>
</evidence>
<reference evidence="7 8" key="1">
    <citation type="submission" date="2019-03" db="EMBL/GenBank/DDBJ databases">
        <title>Genomic Encyclopedia of Type Strains, Phase III (KMG-III): the genomes of soil and plant-associated and newly described type strains.</title>
        <authorList>
            <person name="Whitman W."/>
        </authorList>
    </citation>
    <scope>NUCLEOTIDE SEQUENCE [LARGE SCALE GENOMIC DNA]</scope>
    <source>
        <strain evidence="7 8">VKMAc-2574</strain>
    </source>
</reference>
<dbReference type="CDD" id="cd03467">
    <property type="entry name" value="Rieske"/>
    <property type="match status" value="1"/>
</dbReference>
<feature type="region of interest" description="Disordered" evidence="5">
    <location>
        <begin position="51"/>
        <end position="101"/>
    </location>
</feature>
<protein>
    <submittedName>
        <fullName evidence="7">Nitrite reductase/ring-hydroxylating ferredoxin subunit</fullName>
    </submittedName>
</protein>
<feature type="domain" description="Rieske" evidence="6">
    <location>
        <begin position="99"/>
        <end position="191"/>
    </location>
</feature>
<dbReference type="EMBL" id="SODU01000001">
    <property type="protein sequence ID" value="TDW92979.1"/>
    <property type="molecule type" value="Genomic_DNA"/>
</dbReference>
<evidence type="ECO:0000313" key="8">
    <source>
        <dbReference type="Proteomes" id="UP000295060"/>
    </source>
</evidence>
<name>A0ABY2FJK7_9ACTN</name>
<keyword evidence="4" id="KW-0411">Iron-sulfur</keyword>
<keyword evidence="2" id="KW-0479">Metal-binding</keyword>
<evidence type="ECO:0000256" key="5">
    <source>
        <dbReference type="SAM" id="MobiDB-lite"/>
    </source>
</evidence>
<sequence>MSDDTMAPATTPPQADGLAKAADGLRDRRTVLRCAAMVALAGASAPILAACGGSDDASGGGTTPSASGSNSAPSASGSASSSAPSSSAPSSSAPAGGGAVLGPVSDVPVGGGKVFTDAKVVVTQPTAGQYKGFSAVCTHQGNPIGSVEGGQIVCPFHNSHFSITDGSPVSGPAQTALPAVNVKVEGGNIVESA</sequence>
<evidence type="ECO:0000313" key="7">
    <source>
        <dbReference type="EMBL" id="TDW92979.1"/>
    </source>
</evidence>
<evidence type="ECO:0000256" key="3">
    <source>
        <dbReference type="ARBA" id="ARBA00023004"/>
    </source>
</evidence>
<evidence type="ECO:0000256" key="2">
    <source>
        <dbReference type="ARBA" id="ARBA00022723"/>
    </source>
</evidence>
<dbReference type="Gene3D" id="2.102.10.10">
    <property type="entry name" value="Rieske [2Fe-2S] iron-sulphur domain"/>
    <property type="match status" value="1"/>
</dbReference>
<dbReference type="InterPro" id="IPR017941">
    <property type="entry name" value="Rieske_2Fe-2S"/>
</dbReference>
<evidence type="ECO:0000259" key="6">
    <source>
        <dbReference type="PROSITE" id="PS51296"/>
    </source>
</evidence>
<organism evidence="7 8">
    <name type="scientific">Kribbella pratensis</name>
    <dbReference type="NCBI Taxonomy" id="2512112"/>
    <lineage>
        <taxon>Bacteria</taxon>
        <taxon>Bacillati</taxon>
        <taxon>Actinomycetota</taxon>
        <taxon>Actinomycetes</taxon>
        <taxon>Propionibacteriales</taxon>
        <taxon>Kribbellaceae</taxon>
        <taxon>Kribbella</taxon>
    </lineage>
</organism>
<dbReference type="PROSITE" id="PS51296">
    <property type="entry name" value="RIESKE"/>
    <property type="match status" value="1"/>
</dbReference>